<comment type="cofactor">
    <cofactor evidence="1 14">
        <name>heme</name>
        <dbReference type="ChEBI" id="CHEBI:30413"/>
    </cofactor>
</comment>
<reference evidence="17" key="1">
    <citation type="submission" date="2016-11" db="EMBL/GenBank/DDBJ databases">
        <title>Comparative effects of crude oil on the Antarctic and temperate congenic copepods Tigriopus kingsejongensis and Tigriopus japonicus.</title>
        <authorList>
            <person name="Lee J.-S."/>
        </authorList>
    </citation>
    <scope>NUCLEOTIDE SEQUENCE</scope>
</reference>
<keyword evidence="8" id="KW-0256">Endoplasmic reticulum</keyword>
<dbReference type="GO" id="GO:0020037">
    <property type="term" value="F:heme binding"/>
    <property type="evidence" value="ECO:0007669"/>
    <property type="project" value="InterPro"/>
</dbReference>
<sequence length="484" mass="55243">MIFWVILTGLSVYLLYVKGFRKPPNYPPGPPIVPMLGSIPFLRGPTLNDKIWSKDLADQYGPVVGLFFGSHPAVMINDPKVAKEALSGEDLLGRPRDPLAMSVRSENGRFFGLFLADGEIWNHQRRFTLRTMKDLGLGKSVLEEIMIFEAGQLCDIFKSEVDRDVLIDGQFNIPVVNVLWSSIAQVRFENDNPKILEFMAILRGLFRGGGFLKQFFAILKHFPNLSGLNNRRATNLKLRAIIQEEIENHKDMVQTGASPDDFIGKYLREMETDPYLNEKELLHICQDLFGAGTETVSSTLIFSLAYLVMHPEVQQKCFEEIIRLQDIGGEINLREQQKFVYVNATINEVFRKSSMTASIIPHRALRPTKIMGYDIPYDTMILTNMMLNNNDPDYFQDPEDFRPERFIDDHGKLVKNDILTPFGVGKRICPGEALARGELFVFLAYLIRTFAFSNPLEQPRPNAEVTWGMARLPLPFYVRLTLRK</sequence>
<dbReference type="InterPro" id="IPR036396">
    <property type="entry name" value="Cyt_P450_sf"/>
</dbReference>
<keyword evidence="7 14" id="KW-0479">Metal-binding</keyword>
<comment type="similarity">
    <text evidence="5 15">Belongs to the cytochrome P450 family.</text>
</comment>
<name>A0A2H4FY80_9MAXI</name>
<comment type="function">
    <text evidence="2">May be involved in the metabolism of insect hormones and in the breakdown of synthetic insecticides.</text>
</comment>
<evidence type="ECO:0000256" key="7">
    <source>
        <dbReference type="ARBA" id="ARBA00022723"/>
    </source>
</evidence>
<dbReference type="SUPFAM" id="SSF48264">
    <property type="entry name" value="Cytochrome P450"/>
    <property type="match status" value="1"/>
</dbReference>
<evidence type="ECO:0000256" key="8">
    <source>
        <dbReference type="ARBA" id="ARBA00022824"/>
    </source>
</evidence>
<dbReference type="Pfam" id="PF00067">
    <property type="entry name" value="p450"/>
    <property type="match status" value="1"/>
</dbReference>
<evidence type="ECO:0000256" key="16">
    <source>
        <dbReference type="SAM" id="SignalP"/>
    </source>
</evidence>
<evidence type="ECO:0000256" key="13">
    <source>
        <dbReference type="ARBA" id="ARBA00023136"/>
    </source>
</evidence>
<dbReference type="GO" id="GO:0008395">
    <property type="term" value="F:steroid hydroxylase activity"/>
    <property type="evidence" value="ECO:0007669"/>
    <property type="project" value="TreeGrafter"/>
</dbReference>
<evidence type="ECO:0000256" key="4">
    <source>
        <dbReference type="ARBA" id="ARBA00004406"/>
    </source>
</evidence>
<feature type="binding site" description="axial binding residue" evidence="14">
    <location>
        <position position="429"/>
    </location>
    <ligand>
        <name>heme</name>
        <dbReference type="ChEBI" id="CHEBI:30413"/>
    </ligand>
    <ligandPart>
        <name>Fe</name>
        <dbReference type="ChEBI" id="CHEBI:18248"/>
    </ligandPart>
</feature>
<evidence type="ECO:0000256" key="12">
    <source>
        <dbReference type="ARBA" id="ARBA00023033"/>
    </source>
</evidence>
<evidence type="ECO:0000256" key="1">
    <source>
        <dbReference type="ARBA" id="ARBA00001971"/>
    </source>
</evidence>
<dbReference type="PRINTS" id="PR00463">
    <property type="entry name" value="EP450I"/>
</dbReference>
<evidence type="ECO:0000313" key="17">
    <source>
        <dbReference type="EMBL" id="APH81380.1"/>
    </source>
</evidence>
<dbReference type="InterPro" id="IPR050182">
    <property type="entry name" value="Cytochrome_P450_fam2"/>
</dbReference>
<dbReference type="Gene3D" id="1.10.630.10">
    <property type="entry name" value="Cytochrome P450"/>
    <property type="match status" value="1"/>
</dbReference>
<dbReference type="EMBL" id="KY249909">
    <property type="protein sequence ID" value="APH81380.1"/>
    <property type="molecule type" value="mRNA"/>
</dbReference>
<dbReference type="InterPro" id="IPR001128">
    <property type="entry name" value="Cyt_P450"/>
</dbReference>
<dbReference type="FunFam" id="1.10.630.10:FF:000238">
    <property type="entry name" value="Cytochrome P450 2A6"/>
    <property type="match status" value="1"/>
</dbReference>
<accession>A0A2H4FY80</accession>
<evidence type="ECO:0000256" key="9">
    <source>
        <dbReference type="ARBA" id="ARBA00022848"/>
    </source>
</evidence>
<keyword evidence="9" id="KW-0492">Microsome</keyword>
<dbReference type="GO" id="GO:0005789">
    <property type="term" value="C:endoplasmic reticulum membrane"/>
    <property type="evidence" value="ECO:0007669"/>
    <property type="project" value="UniProtKB-SubCell"/>
</dbReference>
<comment type="subcellular location">
    <subcellularLocation>
        <location evidence="4">Endoplasmic reticulum membrane</location>
        <topology evidence="4">Peripheral membrane protein</topology>
    </subcellularLocation>
    <subcellularLocation>
        <location evidence="3">Microsome membrane</location>
        <topology evidence="3">Peripheral membrane protein</topology>
    </subcellularLocation>
</comment>
<evidence type="ECO:0000256" key="11">
    <source>
        <dbReference type="ARBA" id="ARBA00023004"/>
    </source>
</evidence>
<evidence type="ECO:0000256" key="14">
    <source>
        <dbReference type="PIRSR" id="PIRSR602401-1"/>
    </source>
</evidence>
<keyword evidence="11 14" id="KW-0408">Iron</keyword>
<keyword evidence="6 14" id="KW-0349">Heme</keyword>
<evidence type="ECO:0000256" key="5">
    <source>
        <dbReference type="ARBA" id="ARBA00010617"/>
    </source>
</evidence>
<evidence type="ECO:0000256" key="10">
    <source>
        <dbReference type="ARBA" id="ARBA00023002"/>
    </source>
</evidence>
<evidence type="ECO:0000256" key="2">
    <source>
        <dbReference type="ARBA" id="ARBA00003690"/>
    </source>
</evidence>
<dbReference type="InterPro" id="IPR017972">
    <property type="entry name" value="Cyt_P450_CS"/>
</dbReference>
<feature type="signal peptide" evidence="16">
    <location>
        <begin position="1"/>
        <end position="19"/>
    </location>
</feature>
<dbReference type="PANTHER" id="PTHR24300">
    <property type="entry name" value="CYTOCHROME P450 508A4-RELATED"/>
    <property type="match status" value="1"/>
</dbReference>
<dbReference type="PANTHER" id="PTHR24300:SF376">
    <property type="entry name" value="CYTOCHROME P450 15A1"/>
    <property type="match status" value="1"/>
</dbReference>
<dbReference type="PRINTS" id="PR00385">
    <property type="entry name" value="P450"/>
</dbReference>
<evidence type="ECO:0000256" key="15">
    <source>
        <dbReference type="RuleBase" id="RU000461"/>
    </source>
</evidence>
<keyword evidence="12 15" id="KW-0503">Monooxygenase</keyword>
<keyword evidence="16" id="KW-0732">Signal</keyword>
<dbReference type="GO" id="GO:0006082">
    <property type="term" value="P:organic acid metabolic process"/>
    <property type="evidence" value="ECO:0007669"/>
    <property type="project" value="TreeGrafter"/>
</dbReference>
<keyword evidence="10 15" id="KW-0560">Oxidoreductase</keyword>
<dbReference type="AlphaFoldDB" id="A0A2H4FY80"/>
<dbReference type="PROSITE" id="PS00086">
    <property type="entry name" value="CYTOCHROME_P450"/>
    <property type="match status" value="1"/>
</dbReference>
<keyword evidence="13" id="KW-0472">Membrane</keyword>
<feature type="chain" id="PRO_5014155052" evidence="16">
    <location>
        <begin position="20"/>
        <end position="484"/>
    </location>
</feature>
<dbReference type="GO" id="GO:0005506">
    <property type="term" value="F:iron ion binding"/>
    <property type="evidence" value="ECO:0007669"/>
    <property type="project" value="InterPro"/>
</dbReference>
<dbReference type="GO" id="GO:0006805">
    <property type="term" value="P:xenobiotic metabolic process"/>
    <property type="evidence" value="ECO:0007669"/>
    <property type="project" value="TreeGrafter"/>
</dbReference>
<organism evidence="17">
    <name type="scientific">Tigriopus kingsejongensis</name>
    <dbReference type="NCBI Taxonomy" id="1133412"/>
    <lineage>
        <taxon>Eukaryota</taxon>
        <taxon>Metazoa</taxon>
        <taxon>Ecdysozoa</taxon>
        <taxon>Arthropoda</taxon>
        <taxon>Crustacea</taxon>
        <taxon>Multicrustacea</taxon>
        <taxon>Hexanauplia</taxon>
        <taxon>Copepoda</taxon>
        <taxon>Harpacticoida</taxon>
        <taxon>Harpacticidae</taxon>
        <taxon>Tigriopus</taxon>
    </lineage>
</organism>
<proteinExistence type="evidence at transcript level"/>
<dbReference type="GO" id="GO:0016712">
    <property type="term" value="F:oxidoreductase activity, acting on paired donors, with incorporation or reduction of molecular oxygen, reduced flavin or flavoprotein as one donor, and incorporation of one atom of oxygen"/>
    <property type="evidence" value="ECO:0007669"/>
    <property type="project" value="TreeGrafter"/>
</dbReference>
<evidence type="ECO:0000256" key="3">
    <source>
        <dbReference type="ARBA" id="ARBA00004174"/>
    </source>
</evidence>
<dbReference type="InterPro" id="IPR002401">
    <property type="entry name" value="Cyt_P450_E_grp-I"/>
</dbReference>
<evidence type="ECO:0000256" key="6">
    <source>
        <dbReference type="ARBA" id="ARBA00022617"/>
    </source>
</evidence>
<protein>
    <submittedName>
        <fullName evidence="17">Cytochrome P450 CYP3039A1</fullName>
    </submittedName>
</protein>